<name>A0A6C0BYS9_9ZZZZ</name>
<evidence type="ECO:0000313" key="1">
    <source>
        <dbReference type="EMBL" id="QHS97555.1"/>
    </source>
</evidence>
<proteinExistence type="predicted"/>
<organism evidence="1">
    <name type="scientific">viral metagenome</name>
    <dbReference type="NCBI Taxonomy" id="1070528"/>
    <lineage>
        <taxon>unclassified sequences</taxon>
        <taxon>metagenomes</taxon>
        <taxon>organismal metagenomes</taxon>
    </lineage>
</organism>
<protein>
    <submittedName>
        <fullName evidence="1">Uncharacterized protein</fullName>
    </submittedName>
</protein>
<accession>A0A6C0BYS9</accession>
<dbReference type="AlphaFoldDB" id="A0A6C0BYS9"/>
<dbReference type="EMBL" id="MN739300">
    <property type="protein sequence ID" value="QHS97555.1"/>
    <property type="molecule type" value="Genomic_DNA"/>
</dbReference>
<reference evidence="1" key="1">
    <citation type="journal article" date="2020" name="Nature">
        <title>Giant virus diversity and host interactions through global metagenomics.</title>
        <authorList>
            <person name="Schulz F."/>
            <person name="Roux S."/>
            <person name="Paez-Espino D."/>
            <person name="Jungbluth S."/>
            <person name="Walsh D.A."/>
            <person name="Denef V.J."/>
            <person name="McMahon K.D."/>
            <person name="Konstantinidis K.T."/>
            <person name="Eloe-Fadrosh E.A."/>
            <person name="Kyrpides N.C."/>
            <person name="Woyke T."/>
        </authorList>
    </citation>
    <scope>NUCLEOTIDE SEQUENCE</scope>
    <source>
        <strain evidence="1">GVMAG-M-3300020182-33</strain>
    </source>
</reference>
<sequence length="263" mass="29022">MQDVENRTGVIVTGDIVYMFCQRDGGEDIYGLLASSSMRISRNSSIQDALWSKDTRGQLQTLQPLVLRAALNRVSGADLEVLPNGTPISDQCVIFIEAINDEGTTLALTPRPSFIGESELMADAWRHAPVMFTSGPDKHQQATNFTLVFENNQRFLVTGSLLKLSTSFGALRLDPSADLPSSQRLLRLTSGFFESNVSFAFRRFASIYRGNNETGCVLTPATEAVSTPIFCTLDGSDCRTLDRQVVYWNSCQCQKNQSPDDKT</sequence>